<dbReference type="GO" id="GO:0005634">
    <property type="term" value="C:nucleus"/>
    <property type="evidence" value="ECO:0007669"/>
    <property type="project" value="UniProtKB-SubCell"/>
</dbReference>
<evidence type="ECO:0000313" key="6">
    <source>
        <dbReference type="EMBL" id="GBM97029.1"/>
    </source>
</evidence>
<evidence type="ECO:0000259" key="5">
    <source>
        <dbReference type="Pfam" id="PF10187"/>
    </source>
</evidence>
<proteinExistence type="predicted"/>
<evidence type="ECO:0000256" key="2">
    <source>
        <dbReference type="ARBA" id="ARBA00023242"/>
    </source>
</evidence>
<gene>
    <name evidence="6" type="primary">Fam192a</name>
    <name evidence="6" type="ORF">AVEN_234752_1</name>
</gene>
<feature type="domain" description="FAM192A/Fyv6 N-terminal" evidence="5">
    <location>
        <begin position="148"/>
        <end position="222"/>
    </location>
</feature>
<dbReference type="OrthoDB" id="75807at2759"/>
<evidence type="ECO:0000256" key="4">
    <source>
        <dbReference type="SAM" id="MobiDB-lite"/>
    </source>
</evidence>
<keyword evidence="7" id="KW-1185">Reference proteome</keyword>
<comment type="subcellular location">
    <subcellularLocation>
        <location evidence="1">Nucleus</location>
    </subcellularLocation>
</comment>
<keyword evidence="2" id="KW-0539">Nucleus</keyword>
<feature type="compositionally biased region" description="Basic and acidic residues" evidence="4">
    <location>
        <begin position="274"/>
        <end position="289"/>
    </location>
</feature>
<reference evidence="6 7" key="1">
    <citation type="journal article" date="2019" name="Sci. Rep.">
        <title>Orb-weaving spider Araneus ventricosus genome elucidates the spidroin gene catalogue.</title>
        <authorList>
            <person name="Kono N."/>
            <person name="Nakamura H."/>
            <person name="Ohtoshi R."/>
            <person name="Moran D.A.P."/>
            <person name="Shinohara A."/>
            <person name="Yoshida Y."/>
            <person name="Fujiwara M."/>
            <person name="Mori M."/>
            <person name="Tomita M."/>
            <person name="Arakawa K."/>
        </authorList>
    </citation>
    <scope>NUCLEOTIDE SEQUENCE [LARGE SCALE GENOMIC DNA]</scope>
</reference>
<feature type="compositionally biased region" description="Polar residues" evidence="4">
    <location>
        <begin position="245"/>
        <end position="259"/>
    </location>
</feature>
<dbReference type="Proteomes" id="UP000499080">
    <property type="component" value="Unassembled WGS sequence"/>
</dbReference>
<accession>A0A4Y2K541</accession>
<feature type="region of interest" description="Disordered" evidence="4">
    <location>
        <begin position="241"/>
        <end position="356"/>
    </location>
</feature>
<dbReference type="PANTHER" id="PTHR13495:SF0">
    <property type="entry name" value="PSME3-INTERACTING PROTEIN"/>
    <property type="match status" value="1"/>
</dbReference>
<organism evidence="6 7">
    <name type="scientific">Araneus ventricosus</name>
    <name type="common">Orbweaver spider</name>
    <name type="synonym">Epeira ventricosa</name>
    <dbReference type="NCBI Taxonomy" id="182803"/>
    <lineage>
        <taxon>Eukaryota</taxon>
        <taxon>Metazoa</taxon>
        <taxon>Ecdysozoa</taxon>
        <taxon>Arthropoda</taxon>
        <taxon>Chelicerata</taxon>
        <taxon>Arachnida</taxon>
        <taxon>Araneae</taxon>
        <taxon>Araneomorphae</taxon>
        <taxon>Entelegynae</taxon>
        <taxon>Araneoidea</taxon>
        <taxon>Araneidae</taxon>
        <taxon>Araneus</taxon>
    </lineage>
</organism>
<keyword evidence="3" id="KW-0175">Coiled coil</keyword>
<dbReference type="InterPro" id="IPR019331">
    <property type="entry name" value="FAM192A/Fyv6_N"/>
</dbReference>
<evidence type="ECO:0000313" key="7">
    <source>
        <dbReference type="Proteomes" id="UP000499080"/>
    </source>
</evidence>
<sequence>MAKLIYTIKIYLFHNQKDVKNLTKREEAQLEEFIKFRALIYTKAWIAAPLASEAPFIDLKLLKDLKEYELFDFEISNAAKCILERHLWYLSDELVGLALFSDTILSPGRDAIVKMMKSKPDLQKIRGNCNIIKTNQEVNLSDFVTECSEAPEEEYDPRSLYERLQEQKDLKQSELEESRRLKNLIKGLDDDEVAFLELVDQTKIEMETKLWEEEKKEIQEFRRAVSTLTDEEEEAKLEHLRRTLNLPTSGSSKKSQQTLLAGALKRKASSALSPEKKENSNADKEQETKDETDEPVNKRPSKPINTISCLGVLPGLGAYYSDSSDSENTSDSEVERENDYDLVGRRHVHVHTNSER</sequence>
<comment type="caution">
    <text evidence="6">The sequence shown here is derived from an EMBL/GenBank/DDBJ whole genome shotgun (WGS) entry which is preliminary data.</text>
</comment>
<dbReference type="InterPro" id="IPR039845">
    <property type="entry name" value="FAM192A"/>
</dbReference>
<dbReference type="Pfam" id="PF10187">
    <property type="entry name" value="FAM192A_Fyv6_N"/>
    <property type="match status" value="1"/>
</dbReference>
<dbReference type="PANTHER" id="PTHR13495">
    <property type="entry name" value="NEFA-INTERACTING NUCLEAR PROTEIN NIP30"/>
    <property type="match status" value="1"/>
</dbReference>
<dbReference type="EMBL" id="BGPR01004199">
    <property type="protein sequence ID" value="GBM97029.1"/>
    <property type="molecule type" value="Genomic_DNA"/>
</dbReference>
<name>A0A4Y2K541_ARAVE</name>
<evidence type="ECO:0000256" key="3">
    <source>
        <dbReference type="SAM" id="Coils"/>
    </source>
</evidence>
<feature type="coiled-coil region" evidence="3">
    <location>
        <begin position="211"/>
        <end position="238"/>
    </location>
</feature>
<evidence type="ECO:0000256" key="1">
    <source>
        <dbReference type="ARBA" id="ARBA00004123"/>
    </source>
</evidence>
<protein>
    <submittedName>
        <fullName evidence="6">Protein FAM192A</fullName>
    </submittedName>
</protein>
<feature type="compositionally biased region" description="Basic and acidic residues" evidence="4">
    <location>
        <begin position="333"/>
        <end position="344"/>
    </location>
</feature>
<dbReference type="AlphaFoldDB" id="A0A4Y2K541"/>